<keyword evidence="1" id="KW-1133">Transmembrane helix</keyword>
<accession>F3KND6</accession>
<sequence length="238" mass="26197">MTDPLIDDVKELLDKEKGDERILKQIYRACENNEVISNYERNYVKALAEKHLGRIPQIQDNQIEEKHQSNEKPIVPDVIFSKTSSQKVESLYSKPNKNKKSTSKNTKILLGAGGATFVMLIIISMSLTGILNLESNDSQIISEDSSSASLSIKTDLATYQKGDIISISGTSDTSGKVTLSIKNQDDKLIWSEAISVKNNGRFSTLAIAGGPGWDKSGTYTIQVNNNSETKSNTFSFKA</sequence>
<feature type="transmembrane region" description="Helical" evidence="1">
    <location>
        <begin position="108"/>
        <end position="131"/>
    </location>
</feature>
<dbReference type="PATRIC" id="fig|886738.10.peg.2050"/>
<reference evidence="2" key="1">
    <citation type="journal article" date="2011" name="PLoS ONE">
        <title>Genome of a low-salinity ammonia-oxidizing archaeon determined by single-cell and metagenomic analysis.</title>
        <authorList>
            <person name="Blainey P.C."/>
            <person name="Mosier A.C."/>
            <person name="Potanina A."/>
            <person name="Francis C.A."/>
            <person name="Quake S.R."/>
        </authorList>
    </citation>
    <scope>NUCLEOTIDE SEQUENCE [LARGE SCALE GENOMIC DNA]</scope>
    <source>
        <strain evidence="2">SFB1</strain>
    </source>
</reference>
<comment type="caution">
    <text evidence="2">The sequence shown here is derived from an EMBL/GenBank/DDBJ whole genome shotgun (WGS) entry which is preliminary data.</text>
</comment>
<gene>
    <name evidence="2" type="ORF">Nlim_1919</name>
</gene>
<dbReference type="Proteomes" id="UP000004348">
    <property type="component" value="Chromosome"/>
</dbReference>
<keyword evidence="1" id="KW-0472">Membrane</keyword>
<dbReference type="HOGENOM" id="CLU_1313081_0_0_2"/>
<keyword evidence="1" id="KW-0812">Transmembrane</keyword>
<evidence type="ECO:0000313" key="2">
    <source>
        <dbReference type="EMBL" id="EGG41112.1"/>
    </source>
</evidence>
<dbReference type="AlphaFoldDB" id="F3KND6"/>
<proteinExistence type="predicted"/>
<organism evidence="2">
    <name type="scientific">Candidatus Nitrosarchaeum limnium SFB1</name>
    <dbReference type="NCBI Taxonomy" id="886738"/>
    <lineage>
        <taxon>Archaea</taxon>
        <taxon>Nitrososphaerota</taxon>
        <taxon>Nitrososphaeria</taxon>
        <taxon>Nitrosopumilales</taxon>
        <taxon>Nitrosopumilaceae</taxon>
        <taxon>Nitrosarchaeum</taxon>
    </lineage>
</organism>
<protein>
    <submittedName>
        <fullName evidence="2">Uncharacterized protein</fullName>
    </submittedName>
</protein>
<evidence type="ECO:0000256" key="1">
    <source>
        <dbReference type="SAM" id="Phobius"/>
    </source>
</evidence>
<dbReference type="EMBL" id="AEGP01000066">
    <property type="protein sequence ID" value="EGG41112.1"/>
    <property type="molecule type" value="Genomic_DNA"/>
</dbReference>
<name>F3KND6_9ARCH</name>